<evidence type="ECO:0000313" key="2">
    <source>
        <dbReference type="Proteomes" id="UP001314170"/>
    </source>
</evidence>
<sequence>MSSATNCFGDGPGAQEIMGRNFGNRKQAIEVCSSIPLLGCLVGTLFHLFTAYDSTSATATVTSDTSLLTDEVNDHQAAACNRAAQKHFRQVQHIPGA</sequence>
<keyword evidence="2" id="KW-1185">Reference proteome</keyword>
<evidence type="ECO:0000313" key="1">
    <source>
        <dbReference type="EMBL" id="CAK7338935.1"/>
    </source>
</evidence>
<protein>
    <submittedName>
        <fullName evidence="1">Uncharacterized protein</fullName>
    </submittedName>
</protein>
<organism evidence="1 2">
    <name type="scientific">Dovyalis caffra</name>
    <dbReference type="NCBI Taxonomy" id="77055"/>
    <lineage>
        <taxon>Eukaryota</taxon>
        <taxon>Viridiplantae</taxon>
        <taxon>Streptophyta</taxon>
        <taxon>Embryophyta</taxon>
        <taxon>Tracheophyta</taxon>
        <taxon>Spermatophyta</taxon>
        <taxon>Magnoliopsida</taxon>
        <taxon>eudicotyledons</taxon>
        <taxon>Gunneridae</taxon>
        <taxon>Pentapetalae</taxon>
        <taxon>rosids</taxon>
        <taxon>fabids</taxon>
        <taxon>Malpighiales</taxon>
        <taxon>Salicaceae</taxon>
        <taxon>Flacourtieae</taxon>
        <taxon>Dovyalis</taxon>
    </lineage>
</organism>
<name>A0AAV1RSV8_9ROSI</name>
<gene>
    <name evidence="1" type="ORF">DCAF_LOCUS13983</name>
</gene>
<proteinExistence type="predicted"/>
<dbReference type="Proteomes" id="UP001314170">
    <property type="component" value="Unassembled WGS sequence"/>
</dbReference>
<dbReference type="AlphaFoldDB" id="A0AAV1RSV8"/>
<reference evidence="1 2" key="1">
    <citation type="submission" date="2024-01" db="EMBL/GenBank/DDBJ databases">
        <authorList>
            <person name="Waweru B."/>
        </authorList>
    </citation>
    <scope>NUCLEOTIDE SEQUENCE [LARGE SCALE GENOMIC DNA]</scope>
</reference>
<comment type="caution">
    <text evidence="1">The sequence shown here is derived from an EMBL/GenBank/DDBJ whole genome shotgun (WGS) entry which is preliminary data.</text>
</comment>
<dbReference type="EMBL" id="CAWUPB010001156">
    <property type="protein sequence ID" value="CAK7338935.1"/>
    <property type="molecule type" value="Genomic_DNA"/>
</dbReference>
<accession>A0AAV1RSV8</accession>